<dbReference type="Proteomes" id="UP000625551">
    <property type="component" value="Unassembled WGS sequence"/>
</dbReference>
<sequence>MAAFLSAFLLVGLVSTPCAAVLHNGSDTSQAAVEQTKETSAIASPKNTTAQPAPQKKQKSILDAEALESPFSFFKDMSSSEEEESEMSAKSGAIVLALKVLAATLLSTIM</sequence>
<keyword evidence="2" id="KW-0732">Signal</keyword>
<feature type="chain" id="PRO_5046503897" evidence="2">
    <location>
        <begin position="21"/>
        <end position="110"/>
    </location>
</feature>
<dbReference type="EMBL" id="JACXAJ010000003">
    <property type="protein sequence ID" value="MBD1397361.1"/>
    <property type="molecule type" value="Genomic_DNA"/>
</dbReference>
<evidence type="ECO:0000313" key="4">
    <source>
        <dbReference type="Proteomes" id="UP000625551"/>
    </source>
</evidence>
<keyword evidence="4" id="KW-1185">Reference proteome</keyword>
<organism evidence="3 4">
    <name type="scientific">Pontibacter aquaedesilientis</name>
    <dbReference type="NCBI Taxonomy" id="2766980"/>
    <lineage>
        <taxon>Bacteria</taxon>
        <taxon>Pseudomonadati</taxon>
        <taxon>Bacteroidota</taxon>
        <taxon>Cytophagia</taxon>
        <taxon>Cytophagales</taxon>
        <taxon>Hymenobacteraceae</taxon>
        <taxon>Pontibacter</taxon>
    </lineage>
</organism>
<comment type="caution">
    <text evidence="3">The sequence shown here is derived from an EMBL/GenBank/DDBJ whole genome shotgun (WGS) entry which is preliminary data.</text>
</comment>
<evidence type="ECO:0000313" key="3">
    <source>
        <dbReference type="EMBL" id="MBD1397361.1"/>
    </source>
</evidence>
<feature type="compositionally biased region" description="Polar residues" evidence="1">
    <location>
        <begin position="32"/>
        <end position="52"/>
    </location>
</feature>
<feature type="region of interest" description="Disordered" evidence="1">
    <location>
        <begin position="32"/>
        <end position="59"/>
    </location>
</feature>
<dbReference type="RefSeq" id="WP_191183520.1">
    <property type="nucleotide sequence ID" value="NZ_JACXAJ010000003.1"/>
</dbReference>
<name>A0ABR7XIX7_9BACT</name>
<reference evidence="3 4" key="1">
    <citation type="submission" date="2020-09" db="EMBL/GenBank/DDBJ databases">
        <title>Genome sequencing and assembly of Pontibacter sp.</title>
        <authorList>
            <person name="Chhetri G."/>
        </authorList>
    </citation>
    <scope>NUCLEOTIDE SEQUENCE [LARGE SCALE GENOMIC DNA]</scope>
    <source>
        <strain evidence="3 4">JH31</strain>
    </source>
</reference>
<evidence type="ECO:0000256" key="1">
    <source>
        <dbReference type="SAM" id="MobiDB-lite"/>
    </source>
</evidence>
<gene>
    <name evidence="3" type="ORF">H9Q13_09310</name>
</gene>
<accession>A0ABR7XIX7</accession>
<proteinExistence type="predicted"/>
<feature type="signal peptide" evidence="2">
    <location>
        <begin position="1"/>
        <end position="20"/>
    </location>
</feature>
<protein>
    <submittedName>
        <fullName evidence="3">Uncharacterized protein</fullName>
    </submittedName>
</protein>
<evidence type="ECO:0000256" key="2">
    <source>
        <dbReference type="SAM" id="SignalP"/>
    </source>
</evidence>